<feature type="region of interest" description="Disordered" evidence="1">
    <location>
        <begin position="146"/>
        <end position="196"/>
    </location>
</feature>
<dbReference type="Proteomes" id="UP000001812">
    <property type="component" value="Chromosome II"/>
</dbReference>
<feature type="region of interest" description="Disordered" evidence="1">
    <location>
        <begin position="1"/>
        <end position="132"/>
    </location>
</feature>
<dbReference type="AlphaFoldDB" id="A0A0E1W0T8"/>
<evidence type="ECO:0000313" key="2">
    <source>
        <dbReference type="EMBL" id="EET05901.1"/>
    </source>
</evidence>
<feature type="compositionally biased region" description="Pro residues" evidence="1">
    <location>
        <begin position="56"/>
        <end position="65"/>
    </location>
</feature>
<feature type="compositionally biased region" description="Basic residues" evidence="1">
    <location>
        <begin position="38"/>
        <end position="51"/>
    </location>
</feature>
<accession>A0A0E1W0T8</accession>
<gene>
    <name evidence="2" type="ORF">BURPS1710A_A2692</name>
</gene>
<organism evidence="2">
    <name type="scientific">Burkholderia pseudomallei 1710a</name>
    <dbReference type="NCBI Taxonomy" id="320371"/>
    <lineage>
        <taxon>Bacteria</taxon>
        <taxon>Pseudomonadati</taxon>
        <taxon>Pseudomonadota</taxon>
        <taxon>Betaproteobacteria</taxon>
        <taxon>Burkholderiales</taxon>
        <taxon>Burkholderiaceae</taxon>
        <taxon>Burkholderia</taxon>
        <taxon>pseudomallei group</taxon>
    </lineage>
</organism>
<sequence length="196" mass="21649">MTRGGAPHGRRIRVTPRRAGPAGRHRRIPSNTAGHRQIPPHRPVHRRRSRRAPAPSRAPPHPTPPTIRRVLAPRTGSEFRAPNSELRAPNSELRTPSPELRAPSPEPRTPRPRPAAWTQTRNPRRRHRHGQHVARLVRDAHRLSHALTRDRESSLAAGPPAGERLAGERAARAGGFPDSLRCSTVPPSPNGCSINT</sequence>
<reference evidence="2" key="1">
    <citation type="submission" date="2009-05" db="EMBL/GenBank/DDBJ databases">
        <authorList>
            <person name="Harkins D.M."/>
            <person name="DeShazer D."/>
            <person name="Woods D.E."/>
            <person name="Brinkac L.M."/>
            <person name="Brown K.A."/>
            <person name="Hung G.C."/>
            <person name="Tuanyok A."/>
            <person name="Zhang B."/>
            <person name="Nierman W.C."/>
        </authorList>
    </citation>
    <scope>NUCLEOTIDE SEQUENCE [LARGE SCALE GENOMIC DNA]</scope>
    <source>
        <strain evidence="2">1710a</strain>
    </source>
</reference>
<dbReference type="HOGENOM" id="CLU_088866_0_0_4"/>
<proteinExistence type="predicted"/>
<feature type="compositionally biased region" description="Basic residues" evidence="1">
    <location>
        <begin position="122"/>
        <end position="132"/>
    </location>
</feature>
<dbReference type="EMBL" id="CM000833">
    <property type="protein sequence ID" value="EET05901.1"/>
    <property type="molecule type" value="Genomic_DNA"/>
</dbReference>
<protein>
    <submittedName>
        <fullName evidence="2">Proline rich protein</fullName>
    </submittedName>
</protein>
<evidence type="ECO:0000256" key="1">
    <source>
        <dbReference type="SAM" id="MobiDB-lite"/>
    </source>
</evidence>
<name>A0A0E1W0T8_BURPE</name>